<name>A0A2A4G9P1_9FLAO</name>
<accession>A0A2A4G9P1</accession>
<proteinExistence type="predicted"/>
<dbReference type="EMBL" id="NBWU01000003">
    <property type="protein sequence ID" value="PCE64485.1"/>
    <property type="molecule type" value="Genomic_DNA"/>
</dbReference>
<keyword evidence="1" id="KW-0812">Transmembrane</keyword>
<feature type="domain" description="Cytochrome c-552/4" evidence="2">
    <location>
        <begin position="66"/>
        <end position="154"/>
    </location>
</feature>
<reference evidence="3 4" key="1">
    <citation type="submission" date="2017-04" db="EMBL/GenBank/DDBJ databases">
        <title>A new member of the family Flavobacteriaceae isolated from ascidians.</title>
        <authorList>
            <person name="Chen L."/>
        </authorList>
    </citation>
    <scope>NUCLEOTIDE SEQUENCE [LARGE SCALE GENOMIC DNA]</scope>
    <source>
        <strain evidence="3 4">HQA918</strain>
    </source>
</reference>
<dbReference type="SUPFAM" id="SSF48695">
    <property type="entry name" value="Multiheme cytochromes"/>
    <property type="match status" value="1"/>
</dbReference>
<dbReference type="Proteomes" id="UP000219559">
    <property type="component" value="Unassembled WGS sequence"/>
</dbReference>
<keyword evidence="1" id="KW-0472">Membrane</keyword>
<evidence type="ECO:0000259" key="2">
    <source>
        <dbReference type="Pfam" id="PF13435"/>
    </source>
</evidence>
<evidence type="ECO:0000313" key="4">
    <source>
        <dbReference type="Proteomes" id="UP000219559"/>
    </source>
</evidence>
<keyword evidence="1" id="KW-1133">Transmembrane helix</keyword>
<dbReference type="Pfam" id="PF13435">
    <property type="entry name" value="Cytochrome_C554"/>
    <property type="match status" value="1"/>
</dbReference>
<dbReference type="InterPro" id="IPR023155">
    <property type="entry name" value="Cyt_c-552/4"/>
</dbReference>
<sequence length="407" mass="46170">MLLEYAPKRLRWYALLTIFIPSIGLILLGSCKSEKKPEYEPLKNPWEIAVPHQEIPKGLGSLSAQQCGSCHQEHYAEWQQSTHANAWTDLQFQAELKKDSSPFMCINCHIPLQNQQEYIIKGLVDGDIYQPVKEKNPHFDKALQQEGINCASCHVRNNVVVGPTGTAMAPHKTVKDTQHLSEKLCIGCHNATAVVTPTLACSFETGDEWKAGPFHGKKNCIDCHMEEKHRPVVPGYAARKSRFHGFPGSGIPKLDTLKTTGLEGLDLYPGSLPQILSKSDSLKYNFAVRNAHAGHKVPTGDPERFFLFELHIHDKKDSVVYSQTERIGEHWQWYPTVKKLSDNNLLPGEKREFSFGTQIKEVGKYQLRFKVTKHRLNQKNADYNKLPASYPLFKTLLDTVYRFRVGH</sequence>
<gene>
    <name evidence="3" type="ORF">B7P33_09375</name>
</gene>
<comment type="caution">
    <text evidence="3">The sequence shown here is derived from an EMBL/GenBank/DDBJ whole genome shotgun (WGS) entry which is preliminary data.</text>
</comment>
<keyword evidence="4" id="KW-1185">Reference proteome</keyword>
<feature type="transmembrane region" description="Helical" evidence="1">
    <location>
        <begin position="12"/>
        <end position="30"/>
    </location>
</feature>
<evidence type="ECO:0000313" key="3">
    <source>
        <dbReference type="EMBL" id="PCE64485.1"/>
    </source>
</evidence>
<dbReference type="AlphaFoldDB" id="A0A2A4G9P1"/>
<dbReference type="OrthoDB" id="1446312at2"/>
<protein>
    <recommendedName>
        <fullName evidence="2">Cytochrome c-552/4 domain-containing protein</fullName>
    </recommendedName>
</protein>
<dbReference type="InterPro" id="IPR036280">
    <property type="entry name" value="Multihaem_cyt_sf"/>
</dbReference>
<organism evidence="3 4">
    <name type="scientific">Sediminicola luteus</name>
    <dbReference type="NCBI Taxonomy" id="319238"/>
    <lineage>
        <taxon>Bacteria</taxon>
        <taxon>Pseudomonadati</taxon>
        <taxon>Bacteroidota</taxon>
        <taxon>Flavobacteriia</taxon>
        <taxon>Flavobacteriales</taxon>
        <taxon>Flavobacteriaceae</taxon>
        <taxon>Sediminicola</taxon>
    </lineage>
</organism>
<dbReference type="Gene3D" id="1.10.1130.10">
    <property type="entry name" value="Flavocytochrome C3, Chain A"/>
    <property type="match status" value="1"/>
</dbReference>
<evidence type="ECO:0000256" key="1">
    <source>
        <dbReference type="SAM" id="Phobius"/>
    </source>
</evidence>
<dbReference type="RefSeq" id="WP_097440606.1">
    <property type="nucleotide sequence ID" value="NZ_KZ300476.1"/>
</dbReference>